<name>A0A380LN90_9FIRM</name>
<gene>
    <name evidence="6" type="primary">ndhI</name>
    <name evidence="6" type="ORF">NCTC11087_01621</name>
</gene>
<dbReference type="InterPro" id="IPR017896">
    <property type="entry name" value="4Fe4S_Fe-S-bd"/>
</dbReference>
<dbReference type="EC" id="1.6.5.-" evidence="6"/>
<keyword evidence="2" id="KW-0479">Metal-binding</keyword>
<dbReference type="GO" id="GO:0016491">
    <property type="term" value="F:oxidoreductase activity"/>
    <property type="evidence" value="ECO:0007669"/>
    <property type="project" value="UniProtKB-KW"/>
</dbReference>
<evidence type="ECO:0000256" key="3">
    <source>
        <dbReference type="ARBA" id="ARBA00023004"/>
    </source>
</evidence>
<dbReference type="OrthoDB" id="9789936at2"/>
<keyword evidence="1" id="KW-0004">4Fe-4S</keyword>
<dbReference type="PROSITE" id="PS00198">
    <property type="entry name" value="4FE4S_FER_1"/>
    <property type="match status" value="2"/>
</dbReference>
<keyword evidence="6" id="KW-0560">Oxidoreductase</keyword>
<dbReference type="GeneID" id="77462566"/>
<dbReference type="GO" id="GO:0046872">
    <property type="term" value="F:metal ion binding"/>
    <property type="evidence" value="ECO:0007669"/>
    <property type="project" value="UniProtKB-KW"/>
</dbReference>
<dbReference type="PROSITE" id="PS51379">
    <property type="entry name" value="4FE4S_FER_2"/>
    <property type="match status" value="4"/>
</dbReference>
<organism evidence="6 7">
    <name type="scientific">Faecalicoccus pleomorphus</name>
    <dbReference type="NCBI Taxonomy" id="1323"/>
    <lineage>
        <taxon>Bacteria</taxon>
        <taxon>Bacillati</taxon>
        <taxon>Bacillota</taxon>
        <taxon>Erysipelotrichia</taxon>
        <taxon>Erysipelotrichales</taxon>
        <taxon>Erysipelotrichaceae</taxon>
        <taxon>Faecalicoccus</taxon>
    </lineage>
</organism>
<keyword evidence="7" id="KW-1185">Reference proteome</keyword>
<evidence type="ECO:0000313" key="6">
    <source>
        <dbReference type="EMBL" id="SUO04695.1"/>
    </source>
</evidence>
<dbReference type="InterPro" id="IPR017900">
    <property type="entry name" value="4Fe4S_Fe_S_CS"/>
</dbReference>
<evidence type="ECO:0000313" key="7">
    <source>
        <dbReference type="Proteomes" id="UP000255523"/>
    </source>
</evidence>
<evidence type="ECO:0000256" key="2">
    <source>
        <dbReference type="ARBA" id="ARBA00022723"/>
    </source>
</evidence>
<sequence>MRSKKLFVFTRQVLKNLTSSPVTEAYPFQEASYSDRMRGHISIDIDQCISCTLCAQNCPPRAIQVDRKSDTWSIDRFLCVQCGNCVQVCPKHCLKMEKGYTAPNTKKTMETYTRPPQKKKIPQAGESCVFCGLCANKCPRQAIHVDRETKEWLLKKEDCVHCELCAKVCPKHCIEMKEE</sequence>
<dbReference type="Pfam" id="PF14697">
    <property type="entry name" value="Fer4_21"/>
    <property type="match status" value="1"/>
</dbReference>
<accession>A0A380LN90</accession>
<reference evidence="6 7" key="1">
    <citation type="submission" date="2018-06" db="EMBL/GenBank/DDBJ databases">
        <authorList>
            <consortium name="Pathogen Informatics"/>
            <person name="Doyle S."/>
        </authorList>
    </citation>
    <scope>NUCLEOTIDE SEQUENCE [LARGE SCALE GENOMIC DNA]</scope>
    <source>
        <strain evidence="6 7">NCTC11087</strain>
    </source>
</reference>
<keyword evidence="4" id="KW-0411">Iron-sulfur</keyword>
<evidence type="ECO:0000256" key="4">
    <source>
        <dbReference type="ARBA" id="ARBA00023014"/>
    </source>
</evidence>
<feature type="domain" description="4Fe-4S ferredoxin-type" evidence="5">
    <location>
        <begin position="70"/>
        <end position="99"/>
    </location>
</feature>
<evidence type="ECO:0000259" key="5">
    <source>
        <dbReference type="PROSITE" id="PS51379"/>
    </source>
</evidence>
<dbReference type="AlphaFoldDB" id="A0A380LN90"/>
<dbReference type="SUPFAM" id="SSF54862">
    <property type="entry name" value="4Fe-4S ferredoxins"/>
    <property type="match status" value="1"/>
</dbReference>
<dbReference type="CDD" id="cd10549">
    <property type="entry name" value="MtMvhB_like"/>
    <property type="match status" value="1"/>
</dbReference>
<dbReference type="Pfam" id="PF12838">
    <property type="entry name" value="Fer4_7"/>
    <property type="match status" value="1"/>
</dbReference>
<dbReference type="RefSeq" id="WP_022790213.1">
    <property type="nucleotide sequence ID" value="NZ_UHFX01000003.1"/>
</dbReference>
<protein>
    <submittedName>
        <fullName evidence="6">Pyruvate-flavodoxin oxidoreductase</fullName>
        <ecNumber evidence="6">1.6.5.-</ecNumber>
    </submittedName>
</protein>
<feature type="domain" description="4Fe-4S ferredoxin-type" evidence="5">
    <location>
        <begin position="39"/>
        <end position="68"/>
    </location>
</feature>
<dbReference type="Gene3D" id="3.30.70.20">
    <property type="match status" value="3"/>
</dbReference>
<dbReference type="EMBL" id="UHFX01000003">
    <property type="protein sequence ID" value="SUO04695.1"/>
    <property type="molecule type" value="Genomic_DNA"/>
</dbReference>
<evidence type="ECO:0000256" key="1">
    <source>
        <dbReference type="ARBA" id="ARBA00022485"/>
    </source>
</evidence>
<keyword evidence="3" id="KW-0408">Iron</keyword>
<dbReference type="PANTHER" id="PTHR43687:SF1">
    <property type="entry name" value="FERREDOXIN III"/>
    <property type="match status" value="1"/>
</dbReference>
<keyword evidence="6" id="KW-0670">Pyruvate</keyword>
<dbReference type="InterPro" id="IPR050572">
    <property type="entry name" value="Fe-S_Ferredoxin"/>
</dbReference>
<dbReference type="PANTHER" id="PTHR43687">
    <property type="entry name" value="ADENYLYLSULFATE REDUCTASE, BETA SUBUNIT"/>
    <property type="match status" value="1"/>
</dbReference>
<dbReference type="GO" id="GO:0051539">
    <property type="term" value="F:4 iron, 4 sulfur cluster binding"/>
    <property type="evidence" value="ECO:0007669"/>
    <property type="project" value="UniProtKB-KW"/>
</dbReference>
<dbReference type="Gene3D" id="3.30.70.3270">
    <property type="match status" value="1"/>
</dbReference>
<proteinExistence type="predicted"/>
<feature type="domain" description="4Fe-4S ferredoxin-type" evidence="5">
    <location>
        <begin position="150"/>
        <end position="179"/>
    </location>
</feature>
<feature type="domain" description="4Fe-4S ferredoxin-type" evidence="5">
    <location>
        <begin position="119"/>
        <end position="148"/>
    </location>
</feature>
<dbReference type="Proteomes" id="UP000255523">
    <property type="component" value="Unassembled WGS sequence"/>
</dbReference>